<dbReference type="Proteomes" id="UP000271162">
    <property type="component" value="Unassembled WGS sequence"/>
</dbReference>
<dbReference type="InterPro" id="IPR040264">
    <property type="entry name" value="T15H9.4-like"/>
</dbReference>
<organism evidence="4">
    <name type="scientific">Nippostrongylus brasiliensis</name>
    <name type="common">Rat hookworm</name>
    <dbReference type="NCBI Taxonomy" id="27835"/>
    <lineage>
        <taxon>Eukaryota</taxon>
        <taxon>Metazoa</taxon>
        <taxon>Ecdysozoa</taxon>
        <taxon>Nematoda</taxon>
        <taxon>Chromadorea</taxon>
        <taxon>Rhabditida</taxon>
        <taxon>Rhabditina</taxon>
        <taxon>Rhabditomorpha</taxon>
        <taxon>Strongyloidea</taxon>
        <taxon>Heligmosomidae</taxon>
        <taxon>Nippostrongylus</taxon>
    </lineage>
</organism>
<evidence type="ECO:0000313" key="3">
    <source>
        <dbReference type="Proteomes" id="UP000271162"/>
    </source>
</evidence>
<sequence length="211" mass="23814">MSDPFFSQILDLKKVVAHLVNKSQKPNHHNREKDLQTNNYPRKARRSSRVAPLNSRHPPKKVPPSNRNGKPILNNHQFYRQNGRRTSMLDQGSTSSGTLQVLDRICDVNAVPVTDKDVCKNMIIQSLQTYGEVNMIVERPVESYAVEAMERKALTDPSKPRADSNPNAPRLTFQEGPQKSHISLIIGCDRTPSQQAQLKKVPKPSPRPPNK</sequence>
<feature type="region of interest" description="Disordered" evidence="1">
    <location>
        <begin position="22"/>
        <end position="74"/>
    </location>
</feature>
<proteinExistence type="predicted"/>
<dbReference type="WBParaSite" id="NBR_0001680601-mRNA-1">
    <property type="protein sequence ID" value="NBR_0001680601-mRNA-1"/>
    <property type="gene ID" value="NBR_0001680601"/>
</dbReference>
<evidence type="ECO:0000313" key="4">
    <source>
        <dbReference type="WBParaSite" id="NBR_0001680601-mRNA-1"/>
    </source>
</evidence>
<evidence type="ECO:0000313" key="2">
    <source>
        <dbReference type="EMBL" id="VDL80402.1"/>
    </source>
</evidence>
<accession>A0A0N4YIQ6</accession>
<dbReference type="AlphaFoldDB" id="A0A0N4YIQ6"/>
<protein>
    <submittedName>
        <fullName evidence="4">PDZ domain-containing protein</fullName>
    </submittedName>
</protein>
<keyword evidence="3" id="KW-1185">Reference proteome</keyword>
<gene>
    <name evidence="2" type="ORF">NBR_LOCUS16807</name>
</gene>
<dbReference type="EMBL" id="UYSL01022407">
    <property type="protein sequence ID" value="VDL80402.1"/>
    <property type="molecule type" value="Genomic_DNA"/>
</dbReference>
<dbReference type="STRING" id="27835.A0A0N4YIQ6"/>
<feature type="compositionally biased region" description="Basic and acidic residues" evidence="1">
    <location>
        <begin position="152"/>
        <end position="162"/>
    </location>
</feature>
<dbReference type="PANTHER" id="PTHR31327">
    <property type="entry name" value="SPERM MEIOSIS PDZ DOMAIN CONTAINING PROTEINS-RELATED"/>
    <property type="match status" value="1"/>
</dbReference>
<reference evidence="2 3" key="2">
    <citation type="submission" date="2018-11" db="EMBL/GenBank/DDBJ databases">
        <authorList>
            <consortium name="Pathogen Informatics"/>
        </authorList>
    </citation>
    <scope>NUCLEOTIDE SEQUENCE [LARGE SCALE GENOMIC DNA]</scope>
</reference>
<feature type="region of interest" description="Disordered" evidence="1">
    <location>
        <begin position="152"/>
        <end position="178"/>
    </location>
</feature>
<reference evidence="4" key="1">
    <citation type="submission" date="2017-02" db="UniProtKB">
        <authorList>
            <consortium name="WormBaseParasite"/>
        </authorList>
    </citation>
    <scope>IDENTIFICATION</scope>
</reference>
<evidence type="ECO:0000256" key="1">
    <source>
        <dbReference type="SAM" id="MobiDB-lite"/>
    </source>
</evidence>
<feature type="region of interest" description="Disordered" evidence="1">
    <location>
        <begin position="191"/>
        <end position="211"/>
    </location>
</feature>
<name>A0A0N4YIQ6_NIPBR</name>